<proteinExistence type="predicted"/>
<sequence>MGKLKYDAKRRRALNIVWDVSWDYRFNPDFLAYTEQGTPDLYLNAVVGFTRKYYDVKLIHQMFEEMEDSALRDTFTDLFWLGLEYATYAKEAPVRPVLPYLRQQHARAYFDGTKLDKTGVAHEMQAARWHEVLGEGLDLHDPWAKGLYANLCFDPSWDTRTLCDHFRKITKKYFVSHFLVRESLEKVIISKGLGDFMDWLLPHVFRKQESVFNFLYSKKQAMDILAGKKAHNGLMAIITGQTAAENYQYIVDCFGASIYPPRKMLDIDQAWCSGPHQGCHLHFTRGRLGSKGATGEASRWLQGAHAQRVKNLAYYKDHGEQCRKSIARLTTQLRSVMRMARTRLPVPAKEGELVPGMVWRALKVNDPRVFYQRETVSSPDFTVDLMLDASASRGEYQQVIASQAYVIAESLRQCGIPYQVYSFCTLRNYTVLTLFKDYADKKRCTNIFNYVATGWNRDGLALRGARQLMGDFTRTKKILIMLTDGEPNDDKPLVGDGLFSSSEYRDEKAVANTADEAAALRREGIRIIGLINGENQHIMKDARKIFGEDCVEVRDLDKMADSVGRMLTRQIEAL</sequence>
<dbReference type="PANTHER" id="PTHR41248">
    <property type="entry name" value="NORD PROTEIN"/>
    <property type="match status" value="1"/>
</dbReference>
<evidence type="ECO:0000313" key="3">
    <source>
        <dbReference type="Proteomes" id="UP000182379"/>
    </source>
</evidence>
<organism evidence="2 3">
    <name type="scientific">Acidaminococcus fermentans</name>
    <dbReference type="NCBI Taxonomy" id="905"/>
    <lineage>
        <taxon>Bacteria</taxon>
        <taxon>Bacillati</taxon>
        <taxon>Bacillota</taxon>
        <taxon>Negativicutes</taxon>
        <taxon>Acidaminococcales</taxon>
        <taxon>Acidaminococcaceae</taxon>
        <taxon>Acidaminococcus</taxon>
    </lineage>
</organism>
<dbReference type="SUPFAM" id="SSF53300">
    <property type="entry name" value="vWA-like"/>
    <property type="match status" value="1"/>
</dbReference>
<dbReference type="PANTHER" id="PTHR41248:SF1">
    <property type="entry name" value="NORD PROTEIN"/>
    <property type="match status" value="1"/>
</dbReference>
<evidence type="ECO:0000259" key="1">
    <source>
        <dbReference type="SMART" id="SM00327"/>
    </source>
</evidence>
<dbReference type="RefSeq" id="WP_012937789.1">
    <property type="nucleotide sequence ID" value="NZ_CATYPC010000007.1"/>
</dbReference>
<feature type="domain" description="VWFA" evidence="1">
    <location>
        <begin position="382"/>
        <end position="571"/>
    </location>
</feature>
<gene>
    <name evidence="2" type="ORF">SAMN05216495_10887</name>
</gene>
<comment type="caution">
    <text evidence="2">The sequence shown here is derived from an EMBL/GenBank/DDBJ whole genome shotgun (WGS) entry which is preliminary data.</text>
</comment>
<dbReference type="GeneID" id="78334151"/>
<reference evidence="2 3" key="1">
    <citation type="submission" date="2016-10" db="EMBL/GenBank/DDBJ databases">
        <authorList>
            <person name="Varghese N."/>
            <person name="Submissions S."/>
        </authorList>
    </citation>
    <scope>NUCLEOTIDE SEQUENCE [LARGE SCALE GENOMIC DNA]</scope>
    <source>
        <strain evidence="2 3">WCC6</strain>
    </source>
</reference>
<dbReference type="InterPro" id="IPR002035">
    <property type="entry name" value="VWF_A"/>
</dbReference>
<accession>A0A1H2XE69</accession>
<dbReference type="EMBL" id="FNOP01000008">
    <property type="protein sequence ID" value="SDW91018.1"/>
    <property type="molecule type" value="Genomic_DNA"/>
</dbReference>
<dbReference type="AlphaFoldDB" id="A0A1H2XE69"/>
<dbReference type="SMART" id="SM00327">
    <property type="entry name" value="VWA"/>
    <property type="match status" value="1"/>
</dbReference>
<dbReference type="Proteomes" id="UP000182379">
    <property type="component" value="Unassembled WGS sequence"/>
</dbReference>
<name>A0A1H2XE69_ACIFE</name>
<evidence type="ECO:0000313" key="2">
    <source>
        <dbReference type="EMBL" id="SDW91018.1"/>
    </source>
</evidence>
<protein>
    <recommendedName>
        <fullName evidence="1">VWFA domain-containing protein</fullName>
    </recommendedName>
</protein>
<dbReference type="Gene3D" id="3.40.50.410">
    <property type="entry name" value="von Willebrand factor, type A domain"/>
    <property type="match status" value="1"/>
</dbReference>
<dbReference type="InterPro" id="IPR051928">
    <property type="entry name" value="NorD/CobT"/>
</dbReference>
<dbReference type="InterPro" id="IPR036465">
    <property type="entry name" value="vWFA_dom_sf"/>
</dbReference>
<dbReference type="OMA" id="CRNVHEG"/>